<feature type="compositionally biased region" description="Low complexity" evidence="1">
    <location>
        <begin position="331"/>
        <end position="345"/>
    </location>
</feature>
<feature type="compositionally biased region" description="Basic and acidic residues" evidence="1">
    <location>
        <begin position="489"/>
        <end position="501"/>
    </location>
</feature>
<name>A0A9N9DPC9_9GLOM</name>
<feature type="region of interest" description="Disordered" evidence="1">
    <location>
        <begin position="77"/>
        <end position="109"/>
    </location>
</feature>
<feature type="compositionally biased region" description="Acidic residues" evidence="1">
    <location>
        <begin position="259"/>
        <end position="268"/>
    </location>
</feature>
<keyword evidence="3" id="KW-1185">Reference proteome</keyword>
<accession>A0A9N9DPC9</accession>
<organism evidence="2 3">
    <name type="scientific">Ambispora leptoticha</name>
    <dbReference type="NCBI Taxonomy" id="144679"/>
    <lineage>
        <taxon>Eukaryota</taxon>
        <taxon>Fungi</taxon>
        <taxon>Fungi incertae sedis</taxon>
        <taxon>Mucoromycota</taxon>
        <taxon>Glomeromycotina</taxon>
        <taxon>Glomeromycetes</taxon>
        <taxon>Archaeosporales</taxon>
        <taxon>Ambisporaceae</taxon>
        <taxon>Ambispora</taxon>
    </lineage>
</organism>
<dbReference type="OrthoDB" id="10426024at2759"/>
<feature type="region of interest" description="Disordered" evidence="1">
    <location>
        <begin position="469"/>
        <end position="501"/>
    </location>
</feature>
<evidence type="ECO:0000256" key="1">
    <source>
        <dbReference type="SAM" id="MobiDB-lite"/>
    </source>
</evidence>
<feature type="compositionally biased region" description="Basic residues" evidence="1">
    <location>
        <begin position="303"/>
        <end position="312"/>
    </location>
</feature>
<dbReference type="EMBL" id="CAJVPS010009181">
    <property type="protein sequence ID" value="CAG8648096.1"/>
    <property type="molecule type" value="Genomic_DNA"/>
</dbReference>
<sequence>MNSTATTLFASCRQDSNDSRAGYYVSNSNHAFASCRQDGNWNLVGNSNHAINNAVESGEMHNHVISSAEASRNIFSSSYHRRHRSRKLKKKSPAPEASDNAVNFDADNESDAANQSIARTWVTNADSDQEDEGDTMKKNQGIYYIKQEDDNALLHSADHYQEDKALLGTAFILMNLSMAPTATTDPYYLPKQEIEDQKVYSILRREASTTTIKEYHDYIHGSSPLLGQSLYNNNALEVDNDMRRDLETDHQTNQSESSEGAEESDQDSDVSSSTQKWSSRLRPRNQKCLKEVSSASEEERFLKTPRKRKYNRKIKEPDFPYNPKKPYQKTSSSLSSCLSDQSSSSNDEEGGDSNNTDQAKPQKKKKEILLHWVQPYRLRTCTPMTFPELKLIDEFLYYYRNHVRGLKRNWSTLVWEEIHALGDGDEPMKFSRHLFQDVLRRERFPKSPSAIKAIKKWIKLQKHYIAATAAQNENNEQPQQEQQSSAEENIEKERGRITKRR</sequence>
<comment type="caution">
    <text evidence="2">The sequence shown here is derived from an EMBL/GenBank/DDBJ whole genome shotgun (WGS) entry which is preliminary data.</text>
</comment>
<evidence type="ECO:0000313" key="2">
    <source>
        <dbReference type="EMBL" id="CAG8648096.1"/>
    </source>
</evidence>
<dbReference type="Proteomes" id="UP000789508">
    <property type="component" value="Unassembled WGS sequence"/>
</dbReference>
<evidence type="ECO:0000313" key="3">
    <source>
        <dbReference type="Proteomes" id="UP000789508"/>
    </source>
</evidence>
<gene>
    <name evidence="2" type="ORF">ALEPTO_LOCUS9923</name>
</gene>
<protein>
    <submittedName>
        <fullName evidence="2">12203_t:CDS:1</fullName>
    </submittedName>
</protein>
<feature type="compositionally biased region" description="Basic residues" evidence="1">
    <location>
        <begin position="79"/>
        <end position="92"/>
    </location>
</feature>
<dbReference type="AlphaFoldDB" id="A0A9N9DPC9"/>
<reference evidence="2" key="1">
    <citation type="submission" date="2021-06" db="EMBL/GenBank/DDBJ databases">
        <authorList>
            <person name="Kallberg Y."/>
            <person name="Tangrot J."/>
            <person name="Rosling A."/>
        </authorList>
    </citation>
    <scope>NUCLEOTIDE SEQUENCE</scope>
    <source>
        <strain evidence="2">FL130A</strain>
    </source>
</reference>
<feature type="compositionally biased region" description="Low complexity" evidence="1">
    <location>
        <begin position="469"/>
        <end position="487"/>
    </location>
</feature>
<feature type="region of interest" description="Disordered" evidence="1">
    <location>
        <begin position="248"/>
        <end position="364"/>
    </location>
</feature>
<proteinExistence type="predicted"/>